<keyword evidence="2" id="KW-1185">Reference proteome</keyword>
<gene>
    <name evidence="1" type="primary">RvY_14317-1</name>
    <name evidence="1" type="synonym">RvY_14317.1</name>
    <name evidence="1" type="ORF">RvY_14317</name>
</gene>
<proteinExistence type="predicted"/>
<accession>A0A1D1VUR7</accession>
<dbReference type="EMBL" id="BDGG01000010">
    <property type="protein sequence ID" value="GAV03963.1"/>
    <property type="molecule type" value="Genomic_DNA"/>
</dbReference>
<evidence type="ECO:0000313" key="2">
    <source>
        <dbReference type="Proteomes" id="UP000186922"/>
    </source>
</evidence>
<reference evidence="1 2" key="1">
    <citation type="journal article" date="2016" name="Nat. Commun.">
        <title>Extremotolerant tardigrade genome and improved radiotolerance of human cultured cells by tardigrade-unique protein.</title>
        <authorList>
            <person name="Hashimoto T."/>
            <person name="Horikawa D.D."/>
            <person name="Saito Y."/>
            <person name="Kuwahara H."/>
            <person name="Kozuka-Hata H."/>
            <person name="Shin-I T."/>
            <person name="Minakuchi Y."/>
            <person name="Ohishi K."/>
            <person name="Motoyama A."/>
            <person name="Aizu T."/>
            <person name="Enomoto A."/>
            <person name="Kondo K."/>
            <person name="Tanaka S."/>
            <person name="Hara Y."/>
            <person name="Koshikawa S."/>
            <person name="Sagara H."/>
            <person name="Miura T."/>
            <person name="Yokobori S."/>
            <person name="Miyagawa K."/>
            <person name="Suzuki Y."/>
            <person name="Kubo T."/>
            <person name="Oyama M."/>
            <person name="Kohara Y."/>
            <person name="Fujiyama A."/>
            <person name="Arakawa K."/>
            <person name="Katayama T."/>
            <person name="Toyoda A."/>
            <person name="Kunieda T."/>
        </authorList>
    </citation>
    <scope>NUCLEOTIDE SEQUENCE [LARGE SCALE GENOMIC DNA]</scope>
    <source>
        <strain evidence="1 2">YOKOZUNA-1</strain>
    </source>
</reference>
<protein>
    <submittedName>
        <fullName evidence="1">Uncharacterized protein</fullName>
    </submittedName>
</protein>
<name>A0A1D1VUR7_RAMVA</name>
<dbReference type="AlphaFoldDB" id="A0A1D1VUR7"/>
<organism evidence="1 2">
    <name type="scientific">Ramazzottius varieornatus</name>
    <name type="common">Water bear</name>
    <name type="synonym">Tardigrade</name>
    <dbReference type="NCBI Taxonomy" id="947166"/>
    <lineage>
        <taxon>Eukaryota</taxon>
        <taxon>Metazoa</taxon>
        <taxon>Ecdysozoa</taxon>
        <taxon>Tardigrada</taxon>
        <taxon>Eutardigrada</taxon>
        <taxon>Parachela</taxon>
        <taxon>Hypsibioidea</taxon>
        <taxon>Ramazzottiidae</taxon>
        <taxon>Ramazzottius</taxon>
    </lineage>
</organism>
<comment type="caution">
    <text evidence="1">The sequence shown here is derived from an EMBL/GenBank/DDBJ whole genome shotgun (WGS) entry which is preliminary data.</text>
</comment>
<evidence type="ECO:0000313" key="1">
    <source>
        <dbReference type="EMBL" id="GAV03963.1"/>
    </source>
</evidence>
<sequence length="102" mass="11037">MLKTLIKDFLDVQLDQAGSAISATEEDLQYELPIGVPTFDQLEKSIAVTNLFHGHSEADFESTPNGRLTGPASLGTEPSSHELFVLRIPNPKVALNQAADFA</sequence>
<dbReference type="Proteomes" id="UP000186922">
    <property type="component" value="Unassembled WGS sequence"/>
</dbReference>